<sequence length="205" mass="22570">MEAGTSPISDSFIEAALAGKGEIYTVPVVHTAEEVEPDSDSKGSREEKKVTDIIGYHGPLEHESADSSSAFSSDLKNWLLYCTRAQISKRQALWDSLHFILNCDFGIVTDTCWIRCLAEDGDVETNSGPVNFSMDDVCDCKDTSAYLSDDLSDAGSAINVILSGTVEQREEGEMPGREVDTILHQRLAVHDRDRVRTTNTHLPIF</sequence>
<organism evidence="1 2">
    <name type="scientific">Artemia franciscana</name>
    <name type="common">Brine shrimp</name>
    <name type="synonym">Artemia sanfranciscana</name>
    <dbReference type="NCBI Taxonomy" id="6661"/>
    <lineage>
        <taxon>Eukaryota</taxon>
        <taxon>Metazoa</taxon>
        <taxon>Ecdysozoa</taxon>
        <taxon>Arthropoda</taxon>
        <taxon>Crustacea</taxon>
        <taxon>Branchiopoda</taxon>
        <taxon>Anostraca</taxon>
        <taxon>Artemiidae</taxon>
        <taxon>Artemia</taxon>
    </lineage>
</organism>
<keyword evidence="2" id="KW-1185">Reference proteome</keyword>
<dbReference type="AlphaFoldDB" id="A0AA88IHZ3"/>
<dbReference type="Proteomes" id="UP001187531">
    <property type="component" value="Unassembled WGS sequence"/>
</dbReference>
<proteinExistence type="predicted"/>
<evidence type="ECO:0000313" key="1">
    <source>
        <dbReference type="EMBL" id="KAK2722182.1"/>
    </source>
</evidence>
<reference evidence="1" key="1">
    <citation type="submission" date="2023-07" db="EMBL/GenBank/DDBJ databases">
        <title>Chromosome-level genome assembly of Artemia franciscana.</title>
        <authorList>
            <person name="Jo E."/>
        </authorList>
    </citation>
    <scope>NUCLEOTIDE SEQUENCE</scope>
    <source>
        <tissue evidence="1">Whole body</tissue>
    </source>
</reference>
<comment type="caution">
    <text evidence="1">The sequence shown here is derived from an EMBL/GenBank/DDBJ whole genome shotgun (WGS) entry which is preliminary data.</text>
</comment>
<name>A0AA88IHZ3_ARTSF</name>
<evidence type="ECO:0000313" key="2">
    <source>
        <dbReference type="Proteomes" id="UP001187531"/>
    </source>
</evidence>
<accession>A0AA88IHZ3</accession>
<protein>
    <submittedName>
        <fullName evidence="1">Uncharacterized protein</fullName>
    </submittedName>
</protein>
<dbReference type="EMBL" id="JAVRJZ010000005">
    <property type="protein sequence ID" value="KAK2722182.1"/>
    <property type="molecule type" value="Genomic_DNA"/>
</dbReference>
<gene>
    <name evidence="1" type="ORF">QYM36_002663</name>
</gene>